<dbReference type="UniPathway" id="UPA00989"/>
<dbReference type="STRING" id="1188229.GlitD10_2990"/>
<dbReference type="SUPFAM" id="SSF53335">
    <property type="entry name" value="S-adenosyl-L-methionine-dependent methyltransferases"/>
    <property type="match status" value="1"/>
</dbReference>
<dbReference type="Pfam" id="PF02390">
    <property type="entry name" value="Methyltransf_4"/>
    <property type="match status" value="1"/>
</dbReference>
<feature type="binding site" evidence="7">
    <location>
        <position position="151"/>
    </location>
    <ligand>
        <name>substrate</name>
    </ligand>
</feature>
<keyword evidence="3 7" id="KW-0489">Methyltransferase</keyword>
<dbReference type="PANTHER" id="PTHR23417:SF21">
    <property type="entry name" value="TRNA (GUANINE-N(7)-)-METHYLTRANSFERASE"/>
    <property type="match status" value="1"/>
</dbReference>
<evidence type="ECO:0000313" key="9">
    <source>
        <dbReference type="Proteomes" id="UP000180235"/>
    </source>
</evidence>
<comment type="catalytic activity">
    <reaction evidence="1 7">
        <text>guanosine(46) in tRNA + S-adenosyl-L-methionine = N(7)-methylguanosine(46) in tRNA + S-adenosyl-L-homocysteine</text>
        <dbReference type="Rhea" id="RHEA:42708"/>
        <dbReference type="Rhea" id="RHEA-COMP:10188"/>
        <dbReference type="Rhea" id="RHEA-COMP:10189"/>
        <dbReference type="ChEBI" id="CHEBI:57856"/>
        <dbReference type="ChEBI" id="CHEBI:59789"/>
        <dbReference type="ChEBI" id="CHEBI:74269"/>
        <dbReference type="ChEBI" id="CHEBI:74480"/>
        <dbReference type="EC" id="2.1.1.33"/>
    </reaction>
</comment>
<evidence type="ECO:0000256" key="7">
    <source>
        <dbReference type="HAMAP-Rule" id="MF_01057"/>
    </source>
</evidence>
<comment type="similarity">
    <text evidence="7">Belongs to the class I-like SAM-binding methyltransferase superfamily. TrmB family.</text>
</comment>
<protein>
    <recommendedName>
        <fullName evidence="7">tRNA (guanine-N(7)-)-methyltransferase</fullName>
        <ecNumber evidence="7">2.1.1.33</ecNumber>
    </recommendedName>
    <alternativeName>
        <fullName evidence="7">tRNA (guanine(46)-N(7))-methyltransferase</fullName>
    </alternativeName>
    <alternativeName>
        <fullName evidence="7">tRNA(m7G46)-methyltransferase</fullName>
    </alternativeName>
</protein>
<evidence type="ECO:0000256" key="4">
    <source>
        <dbReference type="ARBA" id="ARBA00022679"/>
    </source>
</evidence>
<keyword evidence="6 7" id="KW-0819">tRNA processing</keyword>
<dbReference type="RefSeq" id="WP_071455642.1">
    <property type="nucleotide sequence ID" value="NZ_CP017675.1"/>
</dbReference>
<proteinExistence type="inferred from homology"/>
<dbReference type="CDD" id="cd02440">
    <property type="entry name" value="AdoMet_MTases"/>
    <property type="match status" value="1"/>
</dbReference>
<sequence length="208" mass="24360">MRVRQHVNPLSQQFLQPLQLPDWRLIYAQINQPLHLDIGCARGRFLFTMAEQSPDWNFLGLEIREPLVHQANTLKIQHNLGNTYFLMAQANVHLESILASFPVGILERVTIQFPDPWFKRKQQKRRLVQPDLVATIANYLRPGGEVFLQSDIWDVALDMYYHFQGHTQLQVKAEMLSINPFGVPTEREQFVLKKGLPVYRFLLQRSRD</sequence>
<dbReference type="InterPro" id="IPR055361">
    <property type="entry name" value="tRNA_methyltr_TrmB_bact"/>
</dbReference>
<comment type="pathway">
    <text evidence="7">tRNA modification; N(7)-methylguanine-tRNA biosynthesis.</text>
</comment>
<comment type="caution">
    <text evidence="7">Lacks conserved residue(s) required for the propagation of feature annotation.</text>
</comment>
<dbReference type="AlphaFoldDB" id="A0A1J0AHD4"/>
<evidence type="ECO:0000256" key="6">
    <source>
        <dbReference type="ARBA" id="ARBA00022694"/>
    </source>
</evidence>
<dbReference type="GO" id="GO:0043527">
    <property type="term" value="C:tRNA methyltransferase complex"/>
    <property type="evidence" value="ECO:0007669"/>
    <property type="project" value="TreeGrafter"/>
</dbReference>
<dbReference type="EMBL" id="CP017675">
    <property type="protein sequence ID" value="APB35335.1"/>
    <property type="molecule type" value="Genomic_DNA"/>
</dbReference>
<dbReference type="GO" id="GO:0008176">
    <property type="term" value="F:tRNA (guanine(46)-N7)-methyltransferase activity"/>
    <property type="evidence" value="ECO:0007669"/>
    <property type="project" value="UniProtKB-UniRule"/>
</dbReference>
<evidence type="ECO:0000256" key="2">
    <source>
        <dbReference type="ARBA" id="ARBA00003015"/>
    </source>
</evidence>
<gene>
    <name evidence="7" type="primary">trmB</name>
    <name evidence="8" type="ORF">GlitD10_2990</name>
</gene>
<dbReference type="InterPro" id="IPR029063">
    <property type="entry name" value="SAM-dependent_MTases_sf"/>
</dbReference>
<dbReference type="Proteomes" id="UP000180235">
    <property type="component" value="Chromosome"/>
</dbReference>
<name>A0A1J0AHD4_9CYAN</name>
<keyword evidence="4 7" id="KW-0808">Transferase</keyword>
<feature type="binding site" evidence="7">
    <location>
        <position position="37"/>
    </location>
    <ligand>
        <name>S-adenosyl-L-methionine</name>
        <dbReference type="ChEBI" id="CHEBI:59789"/>
    </ligand>
</feature>
<keyword evidence="9" id="KW-1185">Reference proteome</keyword>
<organism evidence="8 9">
    <name type="scientific">Gloeomargarita lithophora Alchichica-D10</name>
    <dbReference type="NCBI Taxonomy" id="1188229"/>
    <lineage>
        <taxon>Bacteria</taxon>
        <taxon>Bacillati</taxon>
        <taxon>Cyanobacteriota</taxon>
        <taxon>Cyanophyceae</taxon>
        <taxon>Gloeomargaritales</taxon>
        <taxon>Gloeomargaritaceae</taxon>
        <taxon>Gloeomargarita</taxon>
    </lineage>
</organism>
<dbReference type="HAMAP" id="MF_01057">
    <property type="entry name" value="tRNA_methyltr_TrmB"/>
    <property type="match status" value="1"/>
</dbReference>
<dbReference type="EC" id="2.1.1.33" evidence="7"/>
<evidence type="ECO:0000256" key="3">
    <source>
        <dbReference type="ARBA" id="ARBA00022603"/>
    </source>
</evidence>
<dbReference type="NCBIfam" id="TIGR00091">
    <property type="entry name" value="tRNA (guanosine(46)-N7)-methyltransferase TrmB"/>
    <property type="match status" value="1"/>
</dbReference>
<feature type="binding site" evidence="7">
    <location>
        <position position="119"/>
    </location>
    <ligand>
        <name>substrate</name>
    </ligand>
</feature>
<evidence type="ECO:0000256" key="5">
    <source>
        <dbReference type="ARBA" id="ARBA00022691"/>
    </source>
</evidence>
<dbReference type="Gene3D" id="3.40.50.150">
    <property type="entry name" value="Vaccinia Virus protein VP39"/>
    <property type="match status" value="1"/>
</dbReference>
<feature type="binding site" evidence="7">
    <location>
        <position position="115"/>
    </location>
    <ligand>
        <name>S-adenosyl-L-methionine</name>
        <dbReference type="ChEBI" id="CHEBI:59789"/>
    </ligand>
</feature>
<dbReference type="PANTHER" id="PTHR23417">
    <property type="entry name" value="3-DEOXY-D-MANNO-OCTULOSONIC-ACID TRANSFERASE/TRNA GUANINE-N 7 - -METHYLTRANSFERASE"/>
    <property type="match status" value="1"/>
</dbReference>
<dbReference type="InterPro" id="IPR003358">
    <property type="entry name" value="tRNA_(Gua-N-7)_MeTrfase_Trmb"/>
</dbReference>
<keyword evidence="5 7" id="KW-0949">S-adenosyl-L-methionine</keyword>
<dbReference type="OrthoDB" id="9802090at2"/>
<evidence type="ECO:0000256" key="1">
    <source>
        <dbReference type="ARBA" id="ARBA00000142"/>
    </source>
</evidence>
<evidence type="ECO:0000313" key="8">
    <source>
        <dbReference type="EMBL" id="APB35335.1"/>
    </source>
</evidence>
<dbReference type="PROSITE" id="PS51625">
    <property type="entry name" value="SAM_MT_TRMB"/>
    <property type="match status" value="1"/>
</dbReference>
<reference evidence="8 9" key="1">
    <citation type="submission" date="2016-10" db="EMBL/GenBank/DDBJ databases">
        <title>Description of Gloeomargarita lithophora gen. nov., sp. nov., a thylakoid-bearing basal-branching cyanobacterium with intracellular carbonates, and proposal for Gloeomargaritales ord. nov.</title>
        <authorList>
            <person name="Moreira D."/>
            <person name="Tavera R."/>
            <person name="Benzerara K."/>
            <person name="Skouri-Panet F."/>
            <person name="Couradeau E."/>
            <person name="Gerard E."/>
            <person name="Loussert C."/>
            <person name="Novelo E."/>
            <person name="Zivanovic Y."/>
            <person name="Lopez-Garcia P."/>
        </authorList>
    </citation>
    <scope>NUCLEOTIDE SEQUENCE [LARGE SCALE GENOMIC DNA]</scope>
    <source>
        <strain evidence="8 9">D10</strain>
    </source>
</reference>
<dbReference type="KEGG" id="glt:GlitD10_2990"/>
<comment type="function">
    <text evidence="2 7">Catalyzes the formation of N(7)-methylguanine at position 46 (m7G46) in tRNA.</text>
</comment>
<feature type="binding site" evidence="7">
    <location>
        <position position="62"/>
    </location>
    <ligand>
        <name>S-adenosyl-L-methionine</name>
        <dbReference type="ChEBI" id="CHEBI:59789"/>
    </ligand>
</feature>
<accession>A0A1J0AHD4</accession>